<dbReference type="PROSITE" id="PS00211">
    <property type="entry name" value="ABC_TRANSPORTER_1"/>
    <property type="match status" value="1"/>
</dbReference>
<feature type="domain" description="ABC transporter" evidence="5">
    <location>
        <begin position="5"/>
        <end position="222"/>
    </location>
</feature>
<keyword evidence="1" id="KW-0677">Repeat</keyword>
<dbReference type="Gene3D" id="3.40.50.300">
    <property type="entry name" value="P-loop containing nucleotide triphosphate hydrolases"/>
    <property type="match status" value="2"/>
</dbReference>
<dbReference type="KEGG" id="yca:F0T03_12600"/>
<feature type="domain" description="ABC transporter" evidence="5">
    <location>
        <begin position="296"/>
        <end position="513"/>
    </location>
</feature>
<evidence type="ECO:0000259" key="5">
    <source>
        <dbReference type="PROSITE" id="PS50893"/>
    </source>
</evidence>
<dbReference type="SMART" id="SM00382">
    <property type="entry name" value="AAA"/>
    <property type="match status" value="2"/>
</dbReference>
<name>A0A857F1L5_9GAMM</name>
<dbReference type="EMBL" id="CP043727">
    <property type="protein sequence ID" value="QHB32925.1"/>
    <property type="molecule type" value="Genomic_DNA"/>
</dbReference>
<dbReference type="CDD" id="cd03221">
    <property type="entry name" value="ABCF_EF-3"/>
    <property type="match status" value="2"/>
</dbReference>
<dbReference type="InterPro" id="IPR050611">
    <property type="entry name" value="ABCF"/>
</dbReference>
<dbReference type="InterPro" id="IPR003439">
    <property type="entry name" value="ABC_transporter-like_ATP-bd"/>
</dbReference>
<dbReference type="AlphaFoldDB" id="A0A857F1L5"/>
<dbReference type="GO" id="GO:0016887">
    <property type="term" value="F:ATP hydrolysis activity"/>
    <property type="evidence" value="ECO:0007669"/>
    <property type="project" value="InterPro"/>
</dbReference>
<reference evidence="7" key="1">
    <citation type="submission" date="2019-09" db="EMBL/GenBank/DDBJ databases">
        <title>Yersinia canariae sp. nov., isolated from a human yersiniosis case.</title>
        <authorList>
            <person name="Nguyen S.V."/>
            <person name="Greig D."/>
            <person name="Hurley D."/>
            <person name="Cao Y."/>
            <person name="McCabe E."/>
            <person name="Mitchell M."/>
            <person name="Jenkins C."/>
            <person name="Fanning S."/>
        </authorList>
    </citation>
    <scope>NUCLEOTIDE SEQUENCE [LARGE SCALE GENOMIC DNA]</scope>
    <source>
        <strain evidence="7">NCTC 14382</strain>
    </source>
</reference>
<organism evidence="6 7">
    <name type="scientific">Yersinia canariae</name>
    <dbReference type="NCBI Taxonomy" id="2607663"/>
    <lineage>
        <taxon>Bacteria</taxon>
        <taxon>Pseudomonadati</taxon>
        <taxon>Pseudomonadota</taxon>
        <taxon>Gammaproteobacteria</taxon>
        <taxon>Enterobacterales</taxon>
        <taxon>Yersiniaceae</taxon>
        <taxon>Yersinia</taxon>
    </lineage>
</organism>
<evidence type="ECO:0000256" key="2">
    <source>
        <dbReference type="ARBA" id="ARBA00022741"/>
    </source>
</evidence>
<dbReference type="SUPFAM" id="SSF52540">
    <property type="entry name" value="P-loop containing nucleoside triphosphate hydrolases"/>
    <property type="match status" value="2"/>
</dbReference>
<keyword evidence="3 6" id="KW-0067">ATP-binding</keyword>
<dbReference type="PROSITE" id="PS50893">
    <property type="entry name" value="ABC_TRANSPORTER_2"/>
    <property type="match status" value="2"/>
</dbReference>
<evidence type="ECO:0000313" key="6">
    <source>
        <dbReference type="EMBL" id="QHB32925.1"/>
    </source>
</evidence>
<keyword evidence="7" id="KW-1185">Reference proteome</keyword>
<dbReference type="InterPro" id="IPR027417">
    <property type="entry name" value="P-loop_NTPase"/>
</dbReference>
<dbReference type="InterPro" id="IPR003593">
    <property type="entry name" value="AAA+_ATPase"/>
</dbReference>
<proteinExistence type="predicted"/>
<dbReference type="Proteomes" id="UP000464402">
    <property type="component" value="Chromosome"/>
</dbReference>
<gene>
    <name evidence="6" type="ORF">F0T03_12600</name>
</gene>
<dbReference type="GO" id="GO:0005524">
    <property type="term" value="F:ATP binding"/>
    <property type="evidence" value="ECO:0007669"/>
    <property type="project" value="UniProtKB-KW"/>
</dbReference>
<evidence type="ECO:0000313" key="7">
    <source>
        <dbReference type="Proteomes" id="UP000464402"/>
    </source>
</evidence>
<dbReference type="PANTHER" id="PTHR19211:SF14">
    <property type="entry name" value="ATP-BINDING CASSETTE SUB-FAMILY F MEMBER 1"/>
    <property type="match status" value="1"/>
</dbReference>
<evidence type="ECO:0000256" key="4">
    <source>
        <dbReference type="SAM" id="Coils"/>
    </source>
</evidence>
<dbReference type="RefSeq" id="WP_159678652.1">
    <property type="nucleotide sequence ID" value="NZ_CP043727.1"/>
</dbReference>
<keyword evidence="4" id="KW-0175">Coiled coil</keyword>
<evidence type="ECO:0000256" key="3">
    <source>
        <dbReference type="ARBA" id="ARBA00022840"/>
    </source>
</evidence>
<keyword evidence="2" id="KW-0547">Nucleotide-binding</keyword>
<sequence length="584" mass="65567">MSTLLSAQSVCYNNTFGPLLTEISFSLKKGDRIGLIGHNGCGKSTLLKILSGALSETSGAITVANQCVMATVEQHLPPALNNATLKDAVINHLPDSLHQPEHWQAEVLLTTLGFDETSWSLTAGTLSGGQHTRLLLARALVRQPDLLLLDEPSNHLDLPTLLWLEQFLQNWSGSFVLVSHDRSLLDRVTNCTWILRDKTLQFIRLPCTPARKALEEKDITDINRHQSEQKEIDRVAKSAKRLAIWGSVYDNEKLARKAKQMEKQVERMKGEQTRLTASHQWQLQLHGEALPADRVLALSNLQIRPAPRAPVLFELDEVRVKSGDRIALVGRNGCGKSSLLHRLWQAFHQPETTDTGIVFHPKVRVGYYDQSLQQLHDNDSLNDALVPFAPLTEDQRKMALIGAGFPYLRHQQKVSTLSGGERSRLLFIGLTLANYSLLLLDEPTNHLDMEGKEELAQTLKTFSGAVLLVSHDRTLIEQSCNHFWLIHQQRLENWHDLAAVYNILADKVVMTSSSISAVATEVITAPRESEEECLLTTLLELEAKLAEDLARKPKHQKIILQREWQQQIDQLNKLLDLGSEGNRN</sequence>
<dbReference type="InterPro" id="IPR017871">
    <property type="entry name" value="ABC_transporter-like_CS"/>
</dbReference>
<dbReference type="Pfam" id="PF00005">
    <property type="entry name" value="ABC_tran"/>
    <property type="match status" value="2"/>
</dbReference>
<feature type="coiled-coil region" evidence="4">
    <location>
        <begin position="251"/>
        <end position="278"/>
    </location>
</feature>
<dbReference type="PANTHER" id="PTHR19211">
    <property type="entry name" value="ATP-BINDING TRANSPORT PROTEIN-RELATED"/>
    <property type="match status" value="1"/>
</dbReference>
<protein>
    <submittedName>
        <fullName evidence="6">ABC-F family ATP-binding cassette domain-containing protein</fullName>
    </submittedName>
</protein>
<accession>A0A857F1L5</accession>
<evidence type="ECO:0000256" key="1">
    <source>
        <dbReference type="ARBA" id="ARBA00022737"/>
    </source>
</evidence>